<evidence type="ECO:0000313" key="3">
    <source>
        <dbReference type="Proteomes" id="UP001165083"/>
    </source>
</evidence>
<evidence type="ECO:0000313" key="2">
    <source>
        <dbReference type="EMBL" id="GMF65709.1"/>
    </source>
</evidence>
<evidence type="ECO:0000256" key="1">
    <source>
        <dbReference type="SAM" id="SignalP"/>
    </source>
</evidence>
<keyword evidence="1" id="KW-0732">Signal</keyword>
<keyword evidence="3" id="KW-1185">Reference proteome</keyword>
<accession>A0A9W6YK76</accession>
<feature type="signal peptide" evidence="1">
    <location>
        <begin position="1"/>
        <end position="21"/>
    </location>
</feature>
<sequence length="146" mass="15886">MQVVKLCFALAALNWVSTCQAWELRMYSGGKPTDPSKRFSFGLAQRCYSLTNCCDNKSRAADWSGIPADARVAFYTDSQCQGKYAVGGVQSSGYIDFASVNLCEAVSSFMVWQSGMYATAGFTDACHENATVLTADQMSMLTARMS</sequence>
<gene>
    <name evidence="2" type="ORF">Plil01_001832800</name>
</gene>
<dbReference type="EMBL" id="BSXW01012495">
    <property type="protein sequence ID" value="GMF65709.1"/>
    <property type="molecule type" value="Genomic_DNA"/>
</dbReference>
<comment type="caution">
    <text evidence="2">The sequence shown here is derived from an EMBL/GenBank/DDBJ whole genome shotgun (WGS) entry which is preliminary data.</text>
</comment>
<feature type="chain" id="PRO_5040999547" evidence="1">
    <location>
        <begin position="22"/>
        <end position="146"/>
    </location>
</feature>
<proteinExistence type="predicted"/>
<name>A0A9W6YK76_9STRA</name>
<organism evidence="2 3">
    <name type="scientific">Phytophthora lilii</name>
    <dbReference type="NCBI Taxonomy" id="2077276"/>
    <lineage>
        <taxon>Eukaryota</taxon>
        <taxon>Sar</taxon>
        <taxon>Stramenopiles</taxon>
        <taxon>Oomycota</taxon>
        <taxon>Peronosporomycetes</taxon>
        <taxon>Peronosporales</taxon>
        <taxon>Peronosporaceae</taxon>
        <taxon>Phytophthora</taxon>
    </lineage>
</organism>
<dbReference type="AlphaFoldDB" id="A0A9W6YK76"/>
<dbReference type="Proteomes" id="UP001165083">
    <property type="component" value="Unassembled WGS sequence"/>
</dbReference>
<protein>
    <submittedName>
        <fullName evidence="2">Unnamed protein product</fullName>
    </submittedName>
</protein>
<dbReference type="OrthoDB" id="122541at2759"/>
<reference evidence="2" key="1">
    <citation type="submission" date="2023-04" db="EMBL/GenBank/DDBJ databases">
        <title>Phytophthora lilii NBRC 32176.</title>
        <authorList>
            <person name="Ichikawa N."/>
            <person name="Sato H."/>
            <person name="Tonouchi N."/>
        </authorList>
    </citation>
    <scope>NUCLEOTIDE SEQUENCE</scope>
    <source>
        <strain evidence="2">NBRC 32176</strain>
    </source>
</reference>